<evidence type="ECO:0000313" key="2">
    <source>
        <dbReference type="Proteomes" id="UP001194273"/>
    </source>
</evidence>
<accession>A0ABR9QU71</accession>
<organism evidence="1 2">
    <name type="scientific">Thermophilibacter gallinarum</name>
    <dbReference type="NCBI Taxonomy" id="2779357"/>
    <lineage>
        <taxon>Bacteria</taxon>
        <taxon>Bacillati</taxon>
        <taxon>Actinomycetota</taxon>
        <taxon>Coriobacteriia</taxon>
        <taxon>Coriobacteriales</taxon>
        <taxon>Atopobiaceae</taxon>
        <taxon>Thermophilibacter</taxon>
    </lineage>
</organism>
<evidence type="ECO:0000313" key="1">
    <source>
        <dbReference type="EMBL" id="MBE5024623.1"/>
    </source>
</evidence>
<evidence type="ECO:0008006" key="3">
    <source>
        <dbReference type="Google" id="ProtNLM"/>
    </source>
</evidence>
<proteinExistence type="predicted"/>
<keyword evidence="2" id="KW-1185">Reference proteome</keyword>
<protein>
    <recommendedName>
        <fullName evidence="3">Methyl-accepting chemotaxis protein</fullName>
    </recommendedName>
</protein>
<dbReference type="Proteomes" id="UP001194273">
    <property type="component" value="Unassembled WGS sequence"/>
</dbReference>
<reference evidence="1 2" key="1">
    <citation type="submission" date="2020-10" db="EMBL/GenBank/DDBJ databases">
        <title>ChiBAC.</title>
        <authorList>
            <person name="Zenner C."/>
            <person name="Hitch T.C.A."/>
            <person name="Clavel T."/>
        </authorList>
    </citation>
    <scope>NUCLEOTIDE SEQUENCE [LARGE SCALE GENOMIC DNA]</scope>
    <source>
        <strain evidence="1 2">DSM 107455</strain>
    </source>
</reference>
<dbReference type="EMBL" id="JADCJZ010000003">
    <property type="protein sequence ID" value="MBE5024623.1"/>
    <property type="molecule type" value="Genomic_DNA"/>
</dbReference>
<sequence>MSVQDRIDFMTQARVDTENGSGFAMSIAQQLEDIAAEMSRELAGSRSGEEAAQAVDMAAEELRSISAELSSAASDMGNYLNALRS</sequence>
<dbReference type="RefSeq" id="WP_193530246.1">
    <property type="nucleotide sequence ID" value="NZ_JADCJZ010000003.1"/>
</dbReference>
<comment type="caution">
    <text evidence="1">The sequence shown here is derived from an EMBL/GenBank/DDBJ whole genome shotgun (WGS) entry which is preliminary data.</text>
</comment>
<name>A0ABR9QU71_9ACTN</name>
<gene>
    <name evidence="1" type="ORF">INF26_07135</name>
</gene>